<keyword evidence="5" id="KW-0762">Sugar transport</keyword>
<dbReference type="EMBL" id="JAUSWN010000018">
    <property type="protein sequence ID" value="MDQ0480370.1"/>
    <property type="molecule type" value="Genomic_DNA"/>
</dbReference>
<evidence type="ECO:0000313" key="6">
    <source>
        <dbReference type="Proteomes" id="UP001224418"/>
    </source>
</evidence>
<gene>
    <name evidence="5" type="ORF">QOZ93_002118</name>
</gene>
<dbReference type="Pfam" id="PF13416">
    <property type="entry name" value="SBP_bac_8"/>
    <property type="match status" value="1"/>
</dbReference>
<dbReference type="InterPro" id="IPR006059">
    <property type="entry name" value="SBP"/>
</dbReference>
<comment type="similarity">
    <text evidence="1">Belongs to the bacterial solute-binding protein 1 family.</text>
</comment>
<dbReference type="Proteomes" id="UP001224418">
    <property type="component" value="Unassembled WGS sequence"/>
</dbReference>
<name>A0ABU0JVC0_HATLI</name>
<dbReference type="PROSITE" id="PS01037">
    <property type="entry name" value="SBP_BACTERIAL_1"/>
    <property type="match status" value="1"/>
</dbReference>
<feature type="chain" id="PRO_5047060130" evidence="4">
    <location>
        <begin position="25"/>
        <end position="452"/>
    </location>
</feature>
<evidence type="ECO:0000256" key="2">
    <source>
        <dbReference type="ARBA" id="ARBA00022448"/>
    </source>
</evidence>
<keyword evidence="3 4" id="KW-0732">Signal</keyword>
<accession>A0ABU0JVC0</accession>
<dbReference type="PANTHER" id="PTHR30061:SF50">
    <property type="entry name" value="MALTOSE_MALTODEXTRIN-BINDING PERIPLASMIC PROTEIN"/>
    <property type="match status" value="1"/>
</dbReference>
<evidence type="ECO:0000313" key="5">
    <source>
        <dbReference type="EMBL" id="MDQ0480370.1"/>
    </source>
</evidence>
<dbReference type="PROSITE" id="PS51257">
    <property type="entry name" value="PROKAR_LIPOPROTEIN"/>
    <property type="match status" value="1"/>
</dbReference>
<dbReference type="PANTHER" id="PTHR30061">
    <property type="entry name" value="MALTOSE-BINDING PERIPLASMIC PROTEIN"/>
    <property type="match status" value="1"/>
</dbReference>
<dbReference type="InterPro" id="IPR006061">
    <property type="entry name" value="SBP_1_CS"/>
</dbReference>
<dbReference type="RefSeq" id="WP_307356322.1">
    <property type="nucleotide sequence ID" value="NZ_BAAACJ010000031.1"/>
</dbReference>
<sequence>MKKRFISMLVAGVMTLSLVGCSSASTNKKEEAKETETKTVEAKGDIPSEIKDNVEIEFWHSMKGVNQKAIEKITKDFEAKNPKIKVKLVNQGGYRDLFQKLMGAAKSKTLPTITQIYNNRLTWYMDKDLVENLKPYEKNEKFGMKEDEIQDIPEIFYKDGTFEDKQYTLPLNKSQMVMYYNEDMLKEKGVEVPKTWAELKEASKKLTVDKDKDGKPEVYGIAFENNISTDIGIWVKQSGGLVIDEEKDKINFDTPETKATVDFINGMISNKTAILAGEDKHSNNTFIKKKAAMCVASTSALPYIKKGFEGKWFLAPLPVDKEDAQLYYGTNIAMFNQGTPEQKLAAWLYMKYLINTENTTYFSMQTGYIPVRKSAIESDKYKEFLKENPAKEVPLKTLDKGWTGARSIGCIPALDALGKELEQVFAGKKNVDQALKDAQQNGEKAMKEARSN</sequence>
<evidence type="ECO:0000256" key="4">
    <source>
        <dbReference type="SAM" id="SignalP"/>
    </source>
</evidence>
<comment type="caution">
    <text evidence="5">The sequence shown here is derived from an EMBL/GenBank/DDBJ whole genome shotgun (WGS) entry which is preliminary data.</text>
</comment>
<dbReference type="SUPFAM" id="SSF53850">
    <property type="entry name" value="Periplasmic binding protein-like II"/>
    <property type="match status" value="1"/>
</dbReference>
<reference evidence="5 6" key="1">
    <citation type="submission" date="2023-07" db="EMBL/GenBank/DDBJ databases">
        <title>Genomic Encyclopedia of Type Strains, Phase IV (KMG-IV): sequencing the most valuable type-strain genomes for metagenomic binning, comparative biology and taxonomic classification.</title>
        <authorList>
            <person name="Goeker M."/>
        </authorList>
    </citation>
    <scope>NUCLEOTIDE SEQUENCE [LARGE SCALE GENOMIC DNA]</scope>
    <source>
        <strain evidence="5 6">DSM 1400</strain>
    </source>
</reference>
<organism evidence="5 6">
    <name type="scientific">Hathewaya limosa</name>
    <name type="common">Clostridium limosum</name>
    <dbReference type="NCBI Taxonomy" id="1536"/>
    <lineage>
        <taxon>Bacteria</taxon>
        <taxon>Bacillati</taxon>
        <taxon>Bacillota</taxon>
        <taxon>Clostridia</taxon>
        <taxon>Eubacteriales</taxon>
        <taxon>Clostridiaceae</taxon>
        <taxon>Hathewaya</taxon>
    </lineage>
</organism>
<evidence type="ECO:0000256" key="1">
    <source>
        <dbReference type="ARBA" id="ARBA00008520"/>
    </source>
</evidence>
<keyword evidence="6" id="KW-1185">Reference proteome</keyword>
<dbReference type="Gene3D" id="3.40.190.10">
    <property type="entry name" value="Periplasmic binding protein-like II"/>
    <property type="match status" value="2"/>
</dbReference>
<evidence type="ECO:0000256" key="3">
    <source>
        <dbReference type="ARBA" id="ARBA00022729"/>
    </source>
</evidence>
<protein>
    <submittedName>
        <fullName evidence="5">Multiple sugar transport system substrate-binding protein</fullName>
    </submittedName>
</protein>
<dbReference type="CDD" id="cd14748">
    <property type="entry name" value="PBP2_UgpB"/>
    <property type="match status" value="1"/>
</dbReference>
<keyword evidence="2" id="KW-0813">Transport</keyword>
<feature type="signal peptide" evidence="4">
    <location>
        <begin position="1"/>
        <end position="24"/>
    </location>
</feature>
<proteinExistence type="inferred from homology"/>